<feature type="region of interest" description="Disordered" evidence="10">
    <location>
        <begin position="188"/>
        <end position="269"/>
    </location>
</feature>
<feature type="compositionally biased region" description="Polar residues" evidence="10">
    <location>
        <begin position="188"/>
        <end position="197"/>
    </location>
</feature>
<keyword evidence="7 9" id="KW-0496">Mitochondrion</keyword>
<feature type="compositionally biased region" description="Basic and acidic residues" evidence="10">
    <location>
        <begin position="236"/>
        <end position="245"/>
    </location>
</feature>
<keyword evidence="6" id="KW-0446">Lipid-binding</keyword>
<evidence type="ECO:0000256" key="9">
    <source>
        <dbReference type="HAMAP-Rule" id="MF_03104"/>
    </source>
</evidence>
<dbReference type="PANTHER" id="PTHR28204:SF1">
    <property type="entry name" value="MITOCHONDRIAL DISTRIBUTION AND MORPHOLOGY PROTEIN 12"/>
    <property type="match status" value="1"/>
</dbReference>
<dbReference type="InterPro" id="IPR027532">
    <property type="entry name" value="Mdm12"/>
</dbReference>
<name>A0A0D0CJE3_9AGAR</name>
<dbReference type="PROSITE" id="PS51847">
    <property type="entry name" value="SMP"/>
    <property type="match status" value="1"/>
</dbReference>
<feature type="compositionally biased region" description="Basic and acidic residues" evidence="10">
    <location>
        <begin position="365"/>
        <end position="374"/>
    </location>
</feature>
<feature type="compositionally biased region" description="Low complexity" evidence="10">
    <location>
        <begin position="246"/>
        <end position="257"/>
    </location>
</feature>
<dbReference type="InterPro" id="IPR031468">
    <property type="entry name" value="SMP_LBD"/>
</dbReference>
<keyword evidence="3 9" id="KW-1000">Mitochondrion outer membrane</keyword>
<dbReference type="GO" id="GO:0015914">
    <property type="term" value="P:phospholipid transport"/>
    <property type="evidence" value="ECO:0007669"/>
    <property type="project" value="TreeGrafter"/>
</dbReference>
<keyword evidence="13" id="KW-1185">Reference proteome</keyword>
<evidence type="ECO:0000256" key="2">
    <source>
        <dbReference type="ARBA" id="ARBA00022448"/>
    </source>
</evidence>
<comment type="subunit">
    <text evidence="9">Component of the ER-mitochondria encounter structure (ERMES) or MDM complex, composed of MMM1, MDM10, MDM12 and MDM34. A MMM1 homodimer associates with one molecule of MDM12 on each side in a pairwise head-to-tail manner, and the SMP-LTD domains of MMM1 and MDM12 generate a continuous hydrophobic tunnel for phospholipid trafficking.</text>
</comment>
<dbReference type="AlphaFoldDB" id="A0A0D0CJE3"/>
<keyword evidence="4 9" id="KW-0256">Endoplasmic reticulum</keyword>
<reference evidence="12 13" key="1">
    <citation type="submission" date="2014-04" db="EMBL/GenBank/DDBJ databases">
        <title>Evolutionary Origins and Diversification of the Mycorrhizal Mutualists.</title>
        <authorList>
            <consortium name="DOE Joint Genome Institute"/>
            <consortium name="Mycorrhizal Genomics Consortium"/>
            <person name="Kohler A."/>
            <person name="Kuo A."/>
            <person name="Nagy L.G."/>
            <person name="Floudas D."/>
            <person name="Copeland A."/>
            <person name="Barry K.W."/>
            <person name="Cichocki N."/>
            <person name="Veneault-Fourrey C."/>
            <person name="LaButti K."/>
            <person name="Lindquist E.A."/>
            <person name="Lipzen A."/>
            <person name="Lundell T."/>
            <person name="Morin E."/>
            <person name="Murat C."/>
            <person name="Riley R."/>
            <person name="Ohm R."/>
            <person name="Sun H."/>
            <person name="Tunlid A."/>
            <person name="Henrissat B."/>
            <person name="Grigoriev I.V."/>
            <person name="Hibbett D.S."/>
            <person name="Martin F."/>
        </authorList>
    </citation>
    <scope>NUCLEOTIDE SEQUENCE [LARGE SCALE GENOMIC DNA]</scope>
    <source>
        <strain evidence="12 13">FD-317 M1</strain>
    </source>
</reference>
<accession>A0A0D0CJE3</accession>
<keyword evidence="8 9" id="KW-0472">Membrane</keyword>
<keyword evidence="5" id="KW-0445">Lipid transport</keyword>
<evidence type="ECO:0000256" key="8">
    <source>
        <dbReference type="ARBA" id="ARBA00023136"/>
    </source>
</evidence>
<gene>
    <name evidence="9" type="primary">MDM12</name>
    <name evidence="12" type="ORF">GYMLUDRAFT_41760</name>
</gene>
<evidence type="ECO:0000256" key="5">
    <source>
        <dbReference type="ARBA" id="ARBA00023055"/>
    </source>
</evidence>
<evidence type="ECO:0000256" key="3">
    <source>
        <dbReference type="ARBA" id="ARBA00022787"/>
    </source>
</evidence>
<evidence type="ECO:0000256" key="1">
    <source>
        <dbReference type="ARBA" id="ARBA00004370"/>
    </source>
</evidence>
<dbReference type="GO" id="GO:0032865">
    <property type="term" value="C:ERMES complex"/>
    <property type="evidence" value="ECO:0007669"/>
    <property type="project" value="UniProtKB-UniRule"/>
</dbReference>
<dbReference type="GO" id="GO:1990456">
    <property type="term" value="P:mitochondrion-endoplasmic reticulum membrane tethering"/>
    <property type="evidence" value="ECO:0007669"/>
    <property type="project" value="TreeGrafter"/>
</dbReference>
<dbReference type="HOGENOM" id="CLU_026794_1_0_1"/>
<dbReference type="Proteomes" id="UP000053593">
    <property type="component" value="Unassembled WGS sequence"/>
</dbReference>
<feature type="compositionally biased region" description="Pro residues" evidence="10">
    <location>
        <begin position="210"/>
        <end position="227"/>
    </location>
</feature>
<feature type="compositionally biased region" description="Low complexity" evidence="10">
    <location>
        <begin position="198"/>
        <end position="209"/>
    </location>
</feature>
<evidence type="ECO:0000256" key="10">
    <source>
        <dbReference type="SAM" id="MobiDB-lite"/>
    </source>
</evidence>
<evidence type="ECO:0000313" key="12">
    <source>
        <dbReference type="EMBL" id="KIK62899.1"/>
    </source>
</evidence>
<dbReference type="GO" id="GO:0045040">
    <property type="term" value="P:protein insertion into mitochondrial outer membrane"/>
    <property type="evidence" value="ECO:0007669"/>
    <property type="project" value="UniProtKB-UniRule"/>
</dbReference>
<dbReference type="OrthoDB" id="3356905at2759"/>
<dbReference type="PANTHER" id="PTHR28204">
    <property type="entry name" value="MITOCHONDRIAL DISTRIBUTION AND MORPHOLOGY PROTEIN 12"/>
    <property type="match status" value="1"/>
</dbReference>
<keyword evidence="2" id="KW-0813">Transport</keyword>
<feature type="compositionally biased region" description="Low complexity" evidence="10">
    <location>
        <begin position="388"/>
        <end position="398"/>
    </location>
</feature>
<feature type="compositionally biased region" description="Low complexity" evidence="10">
    <location>
        <begin position="319"/>
        <end position="328"/>
    </location>
</feature>
<comment type="similarity">
    <text evidence="9">Belongs to the MDM12 family.</text>
</comment>
<dbReference type="GO" id="GO:0008289">
    <property type="term" value="F:lipid binding"/>
    <property type="evidence" value="ECO:0007669"/>
    <property type="project" value="UniProtKB-KW"/>
</dbReference>
<dbReference type="HAMAP" id="MF_03104">
    <property type="entry name" value="Mdm12"/>
    <property type="match status" value="1"/>
</dbReference>
<dbReference type="Pfam" id="PF26544">
    <property type="entry name" value="Mdm12"/>
    <property type="match status" value="1"/>
</dbReference>
<proteinExistence type="inferred from homology"/>
<feature type="region of interest" description="Disordered" evidence="10">
    <location>
        <begin position="319"/>
        <end position="422"/>
    </location>
</feature>
<evidence type="ECO:0000313" key="13">
    <source>
        <dbReference type="Proteomes" id="UP000053593"/>
    </source>
</evidence>
<evidence type="ECO:0000256" key="6">
    <source>
        <dbReference type="ARBA" id="ARBA00023121"/>
    </source>
</evidence>
<dbReference type="EMBL" id="KN834766">
    <property type="protein sequence ID" value="KIK62899.1"/>
    <property type="molecule type" value="Genomic_DNA"/>
</dbReference>
<evidence type="ECO:0000256" key="7">
    <source>
        <dbReference type="ARBA" id="ARBA00023128"/>
    </source>
</evidence>
<evidence type="ECO:0000256" key="4">
    <source>
        <dbReference type="ARBA" id="ARBA00022824"/>
    </source>
</evidence>
<protein>
    <recommendedName>
        <fullName evidence="9">Mitochondrial distribution and morphology protein 12</fullName>
    </recommendedName>
    <alternativeName>
        <fullName evidence="9">Mitochondrial inheritance component MDM12</fullName>
    </alternativeName>
</protein>
<sequence length="485" mass="53492">MSIELDWTLLNPALSDTLVSLLNNTLSNTTRPSFIGPVEVVSIEFGERAPEVELVGMRDIYRDFLDDDGEEGHEIPSEELEGNLGRVIMHGREATEDDVDGFEWVSRRAARREEGLASLQQRPMNMFASTPALPTLNGLHSPLTPNSLHSPLNMYSPLHNSLHPALHRAHTPSHLHLHETRDILNHRPSYSYSSGANSPFRRPLSSSSLPIPPNTALPTIPMGPPSPSGSDQSLDDEPHPLEHRQSSSPDESQSSSDLPPPPANPHPNLQLHFHISWHSDLRITLTTSLLINYPSPGFMSLPIKLSVTGLVFEGEVVVGYEGDPSSSGRKNKRGKDGKDEEEEPNGTERRIHLCVLDELDPYGPKVDRPKRDSFASDSPPLTQDHGDPPLSSSTTLTPPKDDSDPLALSPPSPPRPHHYPSNKPLPIGIRLLPSIFIESEIGQADKHALKNVNRVERFIQDVIRKTVEEELVFPNFCTIVLAGGE</sequence>
<dbReference type="CDD" id="cd21672">
    <property type="entry name" value="SMP_Mdm12"/>
    <property type="match status" value="1"/>
</dbReference>
<evidence type="ECO:0000259" key="11">
    <source>
        <dbReference type="PROSITE" id="PS51847"/>
    </source>
</evidence>
<dbReference type="GO" id="GO:0005789">
    <property type="term" value="C:endoplasmic reticulum membrane"/>
    <property type="evidence" value="ECO:0007669"/>
    <property type="project" value="UniProtKB-SubCell"/>
</dbReference>
<feature type="domain" description="SMP-LTD" evidence="11">
    <location>
        <begin position="1"/>
        <end position="482"/>
    </location>
</feature>
<organism evidence="12 13">
    <name type="scientific">Collybiopsis luxurians FD-317 M1</name>
    <dbReference type="NCBI Taxonomy" id="944289"/>
    <lineage>
        <taxon>Eukaryota</taxon>
        <taxon>Fungi</taxon>
        <taxon>Dikarya</taxon>
        <taxon>Basidiomycota</taxon>
        <taxon>Agaricomycotina</taxon>
        <taxon>Agaricomycetes</taxon>
        <taxon>Agaricomycetidae</taxon>
        <taxon>Agaricales</taxon>
        <taxon>Marasmiineae</taxon>
        <taxon>Omphalotaceae</taxon>
        <taxon>Collybiopsis</taxon>
        <taxon>Collybiopsis luxurians</taxon>
    </lineage>
</organism>
<comment type="subcellular location">
    <subcellularLocation>
        <location evidence="1">Membrane</location>
    </subcellularLocation>
    <subcellularLocation>
        <location evidence="9">Mitochondrion outer membrane</location>
        <topology evidence="9">Peripheral membrane protein</topology>
        <orientation evidence="9">Cytoplasmic side</orientation>
    </subcellularLocation>
    <subcellularLocation>
        <location evidence="9">Endoplasmic reticulum membrane</location>
        <topology evidence="9">Peripheral membrane protein</topology>
        <orientation evidence="9">Cytoplasmic side</orientation>
    </subcellularLocation>
    <text evidence="9">The ERMES/MDM complex localizes to a few discrete foci (around 10 per single cell), that represent mitochondria-endoplasmic reticulum junctions. These foci are often found next to mtDNA nucleoids.</text>
</comment>
<comment type="function">
    <text evidence="9">Component of the ERMES/MDM complex, which serves as a molecular tether to connect the endoplasmic reticulum (ER) and mitochondria. Components of this complex are involved in the control of mitochondrial shape and protein biogenesis, and function in nonvesicular lipid trafficking between the ER and mitochondria. MDM12 is required for the interaction of the ER-resident membrane protein MMM1 and the outer mitochondrial membrane-resident beta-barrel protein MDM10. The MDM12-MMM1 subcomplex functions in the major beta-barrel assembly pathway that is responsible for biogenesis of all mitochondrial outer membrane beta-barrel proteins, and acts in a late step after the SAM complex. The MDM10-MDM12-MMM1 subcomplex further acts in the TOM40-specific pathway after the action of the MDM12-MMM1 complex. Essential for establishing and maintaining the structure of mitochondria and maintenance of mtDNA nucleoids.</text>
</comment>